<dbReference type="eggNOG" id="COG3206">
    <property type="taxonomic scope" value="Bacteria"/>
</dbReference>
<evidence type="ECO:0000313" key="2">
    <source>
        <dbReference type="EMBL" id="KHE93313.1"/>
    </source>
</evidence>
<feature type="transmembrane region" description="Helical" evidence="1">
    <location>
        <begin position="400"/>
        <end position="424"/>
    </location>
</feature>
<organism evidence="2 3">
    <name type="scientific">Candidatus Scalindua brodae</name>
    <dbReference type="NCBI Taxonomy" id="237368"/>
    <lineage>
        <taxon>Bacteria</taxon>
        <taxon>Pseudomonadati</taxon>
        <taxon>Planctomycetota</taxon>
        <taxon>Candidatus Brocadiia</taxon>
        <taxon>Candidatus Brocadiales</taxon>
        <taxon>Candidatus Scalinduaceae</taxon>
        <taxon>Candidatus Scalindua</taxon>
    </lineage>
</organism>
<proteinExistence type="predicted"/>
<evidence type="ECO:0000256" key="1">
    <source>
        <dbReference type="SAM" id="Phobius"/>
    </source>
</evidence>
<sequence length="445" mass="51338">MTTKRNIYDYLFNIDLKKYFEILSQQKGFVLCFCLSAIITSLALTYLFSEKYVAGITIYYRPVETSLMRMKDVASFGAPAPTPPFRVIVQTLVDIVRSDVILRPLVTELGLDKEVEKSESGWIQRWYHVAKDSVKRYSANLWLLMKHGRIIQEEPVVSAIKEFRENINIRATKDSYIYVLTVKDQYPERAAKIVDTVGVRLVEWLTQQGFAPALLRHSKLEAHLEKKADEINKYYDERHKLLTDNNIISVKDEIEEGITRLYELETEYIRLDAGAQGKTKMVEALLKSIHDNSKSFSNPDYLKDMEKKSLFEKADLQGLIATREAMGESIDALKMRLQTLLDVQSWLAKMNMKNEASTRRYINLNDLVLESFSQTYISECEVKIMHHAEIPLKPVQPIKIYHVGLTLLLGLCFSVGMVYVFAFFNIRTFFVSRGVKGRRNDPAIK</sequence>
<comment type="caution">
    <text evidence="2">The sequence shown here is derived from an EMBL/GenBank/DDBJ whole genome shotgun (WGS) entry which is preliminary data.</text>
</comment>
<gene>
    <name evidence="2" type="ORF">SCABRO_00918</name>
</gene>
<dbReference type="InterPro" id="IPR050445">
    <property type="entry name" value="Bact_polysacc_biosynth/exp"/>
</dbReference>
<dbReference type="GO" id="GO:0004713">
    <property type="term" value="F:protein tyrosine kinase activity"/>
    <property type="evidence" value="ECO:0007669"/>
    <property type="project" value="TreeGrafter"/>
</dbReference>
<reference evidence="2 3" key="1">
    <citation type="submission" date="2014-10" db="EMBL/GenBank/DDBJ databases">
        <title>Draft genome of anammox bacterium scalindua brodae, obtained using differential coverage binning of sequence data from two enrichment reactors.</title>
        <authorList>
            <person name="Speth D.R."/>
            <person name="Russ L."/>
            <person name="Kartal B."/>
            <person name="Op den Camp H.J."/>
            <person name="Dutilh B.E."/>
            <person name="Jetten M.S."/>
        </authorList>
    </citation>
    <scope>NUCLEOTIDE SEQUENCE [LARGE SCALE GENOMIC DNA]</scope>
    <source>
        <strain evidence="2">RU1</strain>
    </source>
</reference>
<dbReference type="GO" id="GO:0005886">
    <property type="term" value="C:plasma membrane"/>
    <property type="evidence" value="ECO:0007669"/>
    <property type="project" value="TreeGrafter"/>
</dbReference>
<accession>A0A0B0EQ92</accession>
<dbReference type="PANTHER" id="PTHR32309:SF13">
    <property type="entry name" value="FERRIC ENTEROBACTIN TRANSPORT PROTEIN FEPE"/>
    <property type="match status" value="1"/>
</dbReference>
<keyword evidence="1" id="KW-1133">Transmembrane helix</keyword>
<dbReference type="Proteomes" id="UP000030652">
    <property type="component" value="Unassembled WGS sequence"/>
</dbReference>
<dbReference type="AlphaFoldDB" id="A0A0B0EQ92"/>
<dbReference type="PANTHER" id="PTHR32309">
    <property type="entry name" value="TYROSINE-PROTEIN KINASE"/>
    <property type="match status" value="1"/>
</dbReference>
<feature type="transmembrane region" description="Helical" evidence="1">
    <location>
        <begin position="28"/>
        <end position="48"/>
    </location>
</feature>
<dbReference type="EMBL" id="JRYO01000061">
    <property type="protein sequence ID" value="KHE93313.1"/>
    <property type="molecule type" value="Genomic_DNA"/>
</dbReference>
<keyword evidence="1" id="KW-0812">Transmembrane</keyword>
<keyword evidence="1" id="KW-0472">Membrane</keyword>
<protein>
    <submittedName>
        <fullName evidence="2">Chain length determinant protein</fullName>
    </submittedName>
</protein>
<name>A0A0B0EQ92_9BACT</name>
<evidence type="ECO:0000313" key="3">
    <source>
        <dbReference type="Proteomes" id="UP000030652"/>
    </source>
</evidence>